<dbReference type="EMBL" id="CAUOFW020007391">
    <property type="protein sequence ID" value="CAK9179042.1"/>
    <property type="molecule type" value="Genomic_DNA"/>
</dbReference>
<evidence type="ECO:0000256" key="1">
    <source>
        <dbReference type="SAM" id="Coils"/>
    </source>
</evidence>
<evidence type="ECO:0000313" key="3">
    <source>
        <dbReference type="EMBL" id="CAK9179042.1"/>
    </source>
</evidence>
<accession>A0ABC8UB90</accession>
<protein>
    <submittedName>
        <fullName evidence="3">Uncharacterized protein</fullName>
    </submittedName>
</protein>
<proteinExistence type="predicted"/>
<keyword evidence="4" id="KW-1185">Reference proteome</keyword>
<gene>
    <name evidence="3" type="ORF">ILEXP_LOCUS48980</name>
</gene>
<organism evidence="3 4">
    <name type="scientific">Ilex paraguariensis</name>
    <name type="common">yerba mate</name>
    <dbReference type="NCBI Taxonomy" id="185542"/>
    <lineage>
        <taxon>Eukaryota</taxon>
        <taxon>Viridiplantae</taxon>
        <taxon>Streptophyta</taxon>
        <taxon>Embryophyta</taxon>
        <taxon>Tracheophyta</taxon>
        <taxon>Spermatophyta</taxon>
        <taxon>Magnoliopsida</taxon>
        <taxon>eudicotyledons</taxon>
        <taxon>Gunneridae</taxon>
        <taxon>Pentapetalae</taxon>
        <taxon>asterids</taxon>
        <taxon>campanulids</taxon>
        <taxon>Aquifoliales</taxon>
        <taxon>Aquifoliaceae</taxon>
        <taxon>Ilex</taxon>
    </lineage>
</organism>
<feature type="coiled-coil region" evidence="1">
    <location>
        <begin position="110"/>
        <end position="137"/>
    </location>
</feature>
<sequence length="230" mass="25515">MTSTNKRDLPTIDPSQAASKELNVPSTQTPSASKVTLPVSLRLISTLSNANGSSLLANITLANTKILSILPYTYFLQAATHASALLGRVQKSEKAAEKVQDNLKLREIELRKIVGVVDSAELEKEKAKEESTELKKEVEGLMSFMKARDQIINDWKIECYENYANGYEDFKDQATKNFPNLNFDSFVPHQGVVEKTKEDRDEGEPDKQSTSTKLPLYTSTTPVATEGTKQ</sequence>
<feature type="region of interest" description="Disordered" evidence="2">
    <location>
        <begin position="192"/>
        <end position="230"/>
    </location>
</feature>
<dbReference type="Proteomes" id="UP001642360">
    <property type="component" value="Unassembled WGS sequence"/>
</dbReference>
<feature type="compositionally biased region" description="Polar residues" evidence="2">
    <location>
        <begin position="13"/>
        <end position="32"/>
    </location>
</feature>
<reference evidence="3 4" key="1">
    <citation type="submission" date="2024-02" db="EMBL/GenBank/DDBJ databases">
        <authorList>
            <person name="Vignale AGUSTIN F."/>
            <person name="Sosa J E."/>
            <person name="Modenutti C."/>
        </authorList>
    </citation>
    <scope>NUCLEOTIDE SEQUENCE [LARGE SCALE GENOMIC DNA]</scope>
</reference>
<evidence type="ECO:0000256" key="2">
    <source>
        <dbReference type="SAM" id="MobiDB-lite"/>
    </source>
</evidence>
<dbReference type="AlphaFoldDB" id="A0ABC8UB90"/>
<comment type="caution">
    <text evidence="3">The sequence shown here is derived from an EMBL/GenBank/DDBJ whole genome shotgun (WGS) entry which is preliminary data.</text>
</comment>
<name>A0ABC8UB90_9AQUA</name>
<feature type="compositionally biased region" description="Polar residues" evidence="2">
    <location>
        <begin position="208"/>
        <end position="223"/>
    </location>
</feature>
<feature type="compositionally biased region" description="Basic and acidic residues" evidence="2">
    <location>
        <begin position="1"/>
        <end position="10"/>
    </location>
</feature>
<keyword evidence="1" id="KW-0175">Coiled coil</keyword>
<evidence type="ECO:0000313" key="4">
    <source>
        <dbReference type="Proteomes" id="UP001642360"/>
    </source>
</evidence>
<feature type="region of interest" description="Disordered" evidence="2">
    <location>
        <begin position="1"/>
        <end position="32"/>
    </location>
</feature>